<keyword evidence="2" id="KW-0472">Membrane</keyword>
<name>A0A8S1EE31_9PELO</name>
<evidence type="ECO:0000256" key="1">
    <source>
        <dbReference type="SAM" id="MobiDB-lite"/>
    </source>
</evidence>
<keyword evidence="2" id="KW-1133">Transmembrane helix</keyword>
<dbReference type="EMBL" id="CADEPM010000002">
    <property type="protein sequence ID" value="CAB3399494.1"/>
    <property type="molecule type" value="Genomic_DNA"/>
</dbReference>
<evidence type="ECO:0000313" key="5">
    <source>
        <dbReference type="Proteomes" id="UP000494206"/>
    </source>
</evidence>
<gene>
    <name evidence="4" type="ORF">CBOVIS_LOCUS2607</name>
</gene>
<protein>
    <submittedName>
        <fullName evidence="4">Uncharacterized protein</fullName>
    </submittedName>
</protein>
<dbReference type="OrthoDB" id="5835902at2759"/>
<feature type="transmembrane region" description="Helical" evidence="2">
    <location>
        <begin position="215"/>
        <end position="241"/>
    </location>
</feature>
<accession>A0A8S1EE31</accession>
<evidence type="ECO:0000313" key="4">
    <source>
        <dbReference type="EMBL" id="CAB3399494.1"/>
    </source>
</evidence>
<keyword evidence="3" id="KW-0732">Signal</keyword>
<dbReference type="AlphaFoldDB" id="A0A8S1EE31"/>
<feature type="region of interest" description="Disordered" evidence="1">
    <location>
        <begin position="415"/>
        <end position="442"/>
    </location>
</feature>
<evidence type="ECO:0000256" key="3">
    <source>
        <dbReference type="SAM" id="SignalP"/>
    </source>
</evidence>
<feature type="signal peptide" evidence="3">
    <location>
        <begin position="1"/>
        <end position="17"/>
    </location>
</feature>
<proteinExistence type="predicted"/>
<sequence length="442" mass="50361">MRIAAVFLALLPLILNGEPILKVHRGHINVNELGSNEMITSYDINHPYTFEVFLDNTMEEDYMINKCYMNDRLVIGKYGCVQCGQCVSNSIETEAYNKPGAVKRTLVQFTAHSSYISFKCEITKFYCSGCAERSCQRSSQIFLSHYNYVNITKEYPPAMYGGDSYVMPMPHPNIYPTPFFGHGGMMGPPVVAAPPGAATSSQYGVTQHSSGTWPWWIWLLLLLLLLLLLCCLLALCLAAWWRRKKMRETTTTTVSVVDTGKECGVGTDKVDVHCVATDTQDIVKIQPAIALGTEEFTKTTRMRHHGEYEDSAAIAGGAYSIREGRVHEGFTRTIPRDVYASNDRYDRQFAGRDDRYGDRSSYRNFAYERDMGRVEPLDGYDEVETRERTYCLSDDEQEIVEKDVKRTHTTRYVQETREFDDGEERFRGNEHHHAPYTHSLPV</sequence>
<evidence type="ECO:0000256" key="2">
    <source>
        <dbReference type="SAM" id="Phobius"/>
    </source>
</evidence>
<dbReference type="Proteomes" id="UP000494206">
    <property type="component" value="Unassembled WGS sequence"/>
</dbReference>
<comment type="caution">
    <text evidence="4">The sequence shown here is derived from an EMBL/GenBank/DDBJ whole genome shotgun (WGS) entry which is preliminary data.</text>
</comment>
<feature type="chain" id="PRO_5035942599" evidence="3">
    <location>
        <begin position="18"/>
        <end position="442"/>
    </location>
</feature>
<reference evidence="4 5" key="1">
    <citation type="submission" date="2020-04" db="EMBL/GenBank/DDBJ databases">
        <authorList>
            <person name="Laetsch R D."/>
            <person name="Stevens L."/>
            <person name="Kumar S."/>
            <person name="Blaxter L. M."/>
        </authorList>
    </citation>
    <scope>NUCLEOTIDE SEQUENCE [LARGE SCALE GENOMIC DNA]</scope>
</reference>
<keyword evidence="2" id="KW-0812">Transmembrane</keyword>
<keyword evidence="5" id="KW-1185">Reference proteome</keyword>
<feature type="compositionally biased region" description="Basic and acidic residues" evidence="1">
    <location>
        <begin position="415"/>
        <end position="433"/>
    </location>
</feature>
<organism evidence="4 5">
    <name type="scientific">Caenorhabditis bovis</name>
    <dbReference type="NCBI Taxonomy" id="2654633"/>
    <lineage>
        <taxon>Eukaryota</taxon>
        <taxon>Metazoa</taxon>
        <taxon>Ecdysozoa</taxon>
        <taxon>Nematoda</taxon>
        <taxon>Chromadorea</taxon>
        <taxon>Rhabditida</taxon>
        <taxon>Rhabditina</taxon>
        <taxon>Rhabditomorpha</taxon>
        <taxon>Rhabditoidea</taxon>
        <taxon>Rhabditidae</taxon>
        <taxon>Peloderinae</taxon>
        <taxon>Caenorhabditis</taxon>
    </lineage>
</organism>